<feature type="domain" description="DUF4439" evidence="2">
    <location>
        <begin position="11"/>
        <end position="147"/>
    </location>
</feature>
<accession>A0A929BA95</accession>
<organism evidence="3 4">
    <name type="scientific">Saccharopolyspora montiporae</name>
    <dbReference type="NCBI Taxonomy" id="2781240"/>
    <lineage>
        <taxon>Bacteria</taxon>
        <taxon>Bacillati</taxon>
        <taxon>Actinomycetota</taxon>
        <taxon>Actinomycetes</taxon>
        <taxon>Pseudonocardiales</taxon>
        <taxon>Pseudonocardiaceae</taxon>
        <taxon>Saccharopolyspora</taxon>
    </lineage>
</organism>
<protein>
    <submittedName>
        <fullName evidence="3">Ferritin-like domain-containing protein</fullName>
    </submittedName>
</protein>
<evidence type="ECO:0000313" key="3">
    <source>
        <dbReference type="EMBL" id="MBE9374321.1"/>
    </source>
</evidence>
<comment type="caution">
    <text evidence="3">The sequence shown here is derived from an EMBL/GenBank/DDBJ whole genome shotgun (WGS) entry which is preliminary data.</text>
</comment>
<dbReference type="AlphaFoldDB" id="A0A929BA95"/>
<feature type="region of interest" description="Disordered" evidence="1">
    <location>
        <begin position="62"/>
        <end position="81"/>
    </location>
</feature>
<dbReference type="InterPro" id="IPR029447">
    <property type="entry name" value="DUF4439"/>
</dbReference>
<keyword evidence="4" id="KW-1185">Reference proteome</keyword>
<evidence type="ECO:0000313" key="4">
    <source>
        <dbReference type="Proteomes" id="UP000598360"/>
    </source>
</evidence>
<dbReference type="Proteomes" id="UP000598360">
    <property type="component" value="Unassembled WGS sequence"/>
</dbReference>
<dbReference type="SUPFAM" id="SSF47240">
    <property type="entry name" value="Ferritin-like"/>
    <property type="match status" value="1"/>
</dbReference>
<evidence type="ECO:0000259" key="2">
    <source>
        <dbReference type="Pfam" id="PF14530"/>
    </source>
</evidence>
<sequence length="150" mass="15964">MSDPAPEAVEALRSALQAEHAALWTCGLATAFAGAERVSSAVHEATAQHERLRDGAEQALRRIGQTPPAARPAYDVGSRPEDENSMIRVLITAETDCQVGWRSVLDTAGDRGVRELALDGLTTAATRATRWRITVGERPAAAPLPGDPRS</sequence>
<gene>
    <name evidence="3" type="ORF">IQ251_07650</name>
</gene>
<evidence type="ECO:0000256" key="1">
    <source>
        <dbReference type="SAM" id="MobiDB-lite"/>
    </source>
</evidence>
<dbReference type="InterPro" id="IPR012347">
    <property type="entry name" value="Ferritin-like"/>
</dbReference>
<name>A0A929BA95_9PSEU</name>
<reference evidence="3" key="1">
    <citation type="submission" date="2020-10" db="EMBL/GenBank/DDBJ databases">
        <title>Diversity and distribution of actinomycetes associated with coral in the coast of Hainan.</title>
        <authorList>
            <person name="Li F."/>
        </authorList>
    </citation>
    <scope>NUCLEOTIDE SEQUENCE</scope>
    <source>
        <strain evidence="3">HNM0983</strain>
    </source>
</reference>
<dbReference type="EMBL" id="JADEYC010000012">
    <property type="protein sequence ID" value="MBE9374321.1"/>
    <property type="molecule type" value="Genomic_DNA"/>
</dbReference>
<dbReference type="Pfam" id="PF14530">
    <property type="entry name" value="DUF4439"/>
    <property type="match status" value="1"/>
</dbReference>
<dbReference type="Gene3D" id="1.20.1260.10">
    <property type="match status" value="1"/>
</dbReference>
<proteinExistence type="predicted"/>
<dbReference type="RefSeq" id="WP_193927772.1">
    <property type="nucleotide sequence ID" value="NZ_JADEYC010000012.1"/>
</dbReference>
<dbReference type="InterPro" id="IPR009078">
    <property type="entry name" value="Ferritin-like_SF"/>
</dbReference>